<feature type="transmembrane region" description="Helical" evidence="1">
    <location>
        <begin position="33"/>
        <end position="57"/>
    </location>
</feature>
<organism evidence="2">
    <name type="scientific">viral metagenome</name>
    <dbReference type="NCBI Taxonomy" id="1070528"/>
    <lineage>
        <taxon>unclassified sequences</taxon>
        <taxon>metagenomes</taxon>
        <taxon>organismal metagenomes</taxon>
    </lineage>
</organism>
<keyword evidence="1" id="KW-1133">Transmembrane helix</keyword>
<evidence type="ECO:0008006" key="3">
    <source>
        <dbReference type="Google" id="ProtNLM"/>
    </source>
</evidence>
<name>A0A6C0HLB2_9ZZZZ</name>
<accession>A0A6C0HLB2</accession>
<dbReference type="EMBL" id="MN739974">
    <property type="protein sequence ID" value="QHT80743.1"/>
    <property type="molecule type" value="Genomic_DNA"/>
</dbReference>
<protein>
    <recommendedName>
        <fullName evidence="3">Phosphatidic acid phosphatase type 2/haloperoxidase domain-containing protein</fullName>
    </recommendedName>
</protein>
<feature type="transmembrane region" description="Helical" evidence="1">
    <location>
        <begin position="156"/>
        <end position="174"/>
    </location>
</feature>
<proteinExistence type="predicted"/>
<reference evidence="2" key="1">
    <citation type="journal article" date="2020" name="Nature">
        <title>Giant virus diversity and host interactions through global metagenomics.</title>
        <authorList>
            <person name="Schulz F."/>
            <person name="Roux S."/>
            <person name="Paez-Espino D."/>
            <person name="Jungbluth S."/>
            <person name="Walsh D.A."/>
            <person name="Denef V.J."/>
            <person name="McMahon K.D."/>
            <person name="Konstantinidis K.T."/>
            <person name="Eloe-Fadrosh E.A."/>
            <person name="Kyrpides N.C."/>
            <person name="Woyke T."/>
        </authorList>
    </citation>
    <scope>NUCLEOTIDE SEQUENCE</scope>
    <source>
        <strain evidence="2">GVMAG-M-3300023184-121</strain>
    </source>
</reference>
<dbReference type="AlphaFoldDB" id="A0A6C0HLB2"/>
<evidence type="ECO:0000256" key="1">
    <source>
        <dbReference type="SAM" id="Phobius"/>
    </source>
</evidence>
<keyword evidence="1" id="KW-0472">Membrane</keyword>
<evidence type="ECO:0000313" key="2">
    <source>
        <dbReference type="EMBL" id="QHT80743.1"/>
    </source>
</evidence>
<feature type="transmembrane region" description="Helical" evidence="1">
    <location>
        <begin position="180"/>
        <end position="200"/>
    </location>
</feature>
<sequence>MASPTTSQNKGSNYPELLINAADEIIRLMPDSLLFGTLVLYFLTQNLSYGILCIFIFETVIGHRIISWLFSQGVGDSRPTSVPDAKEKIKCRSGFMTPESNTSRIFQHGSYPSYGLFSISSLSSYFLLGMNDYAATFDSMDASGSNKYAWSTRVRVSSYSIGILLFVIICSRLYKECDTSGGVLVAVMLGLLFGWVGYVINSKVFGLESMNFLGLPYMKSRREDGNPIYVCNQVQG</sequence>
<keyword evidence="1" id="KW-0812">Transmembrane</keyword>